<evidence type="ECO:0000313" key="2">
    <source>
        <dbReference type="Proteomes" id="UP001555176"/>
    </source>
</evidence>
<dbReference type="RefSeq" id="WP_128890989.1">
    <property type="nucleotide sequence ID" value="NZ_JAGQEI010000003.1"/>
</dbReference>
<accession>A0ABV3NGH3</accession>
<keyword evidence="2" id="KW-1185">Reference proteome</keyword>
<reference evidence="1 2" key="1">
    <citation type="submission" date="2024-04" db="EMBL/GenBank/DDBJ databases">
        <title>Bacterial genomes from commercial probiotics.</title>
        <authorList>
            <person name="Brady R."/>
            <person name="Call G.B."/>
            <person name="Chaston J.M."/>
        </authorList>
    </citation>
    <scope>NUCLEOTIDE SEQUENCE [LARGE SCALE GENOMIC DNA]</scope>
    <source>
        <strain evidence="2">gbc_m</strain>
    </source>
</reference>
<name>A0ABV3NGH3_9BACI</name>
<proteinExistence type="predicted"/>
<organism evidence="1 2">
    <name type="scientific">Heyndrickxia faecalis</name>
    <dbReference type="NCBI Taxonomy" id="2824910"/>
    <lineage>
        <taxon>Bacteria</taxon>
        <taxon>Bacillati</taxon>
        <taxon>Bacillota</taxon>
        <taxon>Bacilli</taxon>
        <taxon>Bacillales</taxon>
        <taxon>Bacillaceae</taxon>
        <taxon>Heyndrickxia</taxon>
    </lineage>
</organism>
<comment type="caution">
    <text evidence="1">The sequence shown here is derived from an EMBL/GenBank/DDBJ whole genome shotgun (WGS) entry which is preliminary data.</text>
</comment>
<dbReference type="EMBL" id="JBDGII010000006">
    <property type="protein sequence ID" value="MEW7078165.1"/>
    <property type="molecule type" value="Genomic_DNA"/>
</dbReference>
<evidence type="ECO:0000313" key="1">
    <source>
        <dbReference type="EMBL" id="MEW7078165.1"/>
    </source>
</evidence>
<dbReference type="Proteomes" id="UP001555176">
    <property type="component" value="Unassembled WGS sequence"/>
</dbReference>
<protein>
    <submittedName>
        <fullName evidence="1">Uncharacterized protein</fullName>
    </submittedName>
</protein>
<gene>
    <name evidence="1" type="ORF">ABC651_03760</name>
</gene>
<sequence length="182" mass="19600">MIVPLIPLVSSKVKADDDISSSNSSDSASTPQLISVTYYDKNGNSTTTPIASSPTNPSGLGTVSYVQLVNGSGGNWSWKYKATYKGDNVSGNKIASTLYKAFEAVVSSYIAKRVGGWKGAASASLVTSVMPVSKSKNYYWTTKKYVDEDNAAIYVKWSTKLYSNSSRTKLVSSYDAVTSYMK</sequence>